<keyword evidence="6 8" id="KW-0472">Membrane</keyword>
<feature type="transmembrane region" description="Helical" evidence="8">
    <location>
        <begin position="80"/>
        <end position="103"/>
    </location>
</feature>
<dbReference type="Pfam" id="PF07690">
    <property type="entry name" value="MFS_1"/>
    <property type="match status" value="1"/>
</dbReference>
<feature type="region of interest" description="Disordered" evidence="7">
    <location>
        <begin position="470"/>
        <end position="515"/>
    </location>
</feature>
<feature type="transmembrane region" description="Helical" evidence="8">
    <location>
        <begin position="442"/>
        <end position="465"/>
    </location>
</feature>
<dbReference type="PANTHER" id="PTHR42718:SF46">
    <property type="entry name" value="BLR6921 PROTEIN"/>
    <property type="match status" value="1"/>
</dbReference>
<feature type="transmembrane region" description="Helical" evidence="8">
    <location>
        <begin position="304"/>
        <end position="323"/>
    </location>
</feature>
<dbReference type="PANTHER" id="PTHR42718">
    <property type="entry name" value="MAJOR FACILITATOR SUPERFAMILY MULTIDRUG TRANSPORTER MFSC"/>
    <property type="match status" value="1"/>
</dbReference>
<feature type="domain" description="Major facilitator superfamily (MFS) profile" evidence="9">
    <location>
        <begin position="14"/>
        <end position="469"/>
    </location>
</feature>
<comment type="caution">
    <text evidence="10">The sequence shown here is derived from an EMBL/GenBank/DDBJ whole genome shotgun (WGS) entry which is preliminary data.</text>
</comment>
<protein>
    <submittedName>
        <fullName evidence="10">MFS transporter</fullName>
    </submittedName>
</protein>
<evidence type="ECO:0000313" key="10">
    <source>
        <dbReference type="EMBL" id="MFC4589047.1"/>
    </source>
</evidence>
<feature type="transmembrane region" description="Helical" evidence="8">
    <location>
        <begin position="167"/>
        <end position="189"/>
    </location>
</feature>
<feature type="compositionally biased region" description="Pro residues" evidence="7">
    <location>
        <begin position="470"/>
        <end position="491"/>
    </location>
</feature>
<evidence type="ECO:0000256" key="2">
    <source>
        <dbReference type="ARBA" id="ARBA00022448"/>
    </source>
</evidence>
<feature type="transmembrane region" description="Helical" evidence="8">
    <location>
        <begin position="109"/>
        <end position="130"/>
    </location>
</feature>
<dbReference type="SUPFAM" id="SSF103473">
    <property type="entry name" value="MFS general substrate transporter"/>
    <property type="match status" value="1"/>
</dbReference>
<dbReference type="InterPro" id="IPR020846">
    <property type="entry name" value="MFS_dom"/>
</dbReference>
<feature type="transmembrane region" description="Helical" evidence="8">
    <location>
        <begin position="363"/>
        <end position="384"/>
    </location>
</feature>
<evidence type="ECO:0000256" key="3">
    <source>
        <dbReference type="ARBA" id="ARBA00022475"/>
    </source>
</evidence>
<keyword evidence="4 8" id="KW-0812">Transmembrane</keyword>
<evidence type="ECO:0000256" key="1">
    <source>
        <dbReference type="ARBA" id="ARBA00004651"/>
    </source>
</evidence>
<dbReference type="PROSITE" id="PS50850">
    <property type="entry name" value="MFS"/>
    <property type="match status" value="1"/>
</dbReference>
<dbReference type="InterPro" id="IPR011701">
    <property type="entry name" value="MFS"/>
</dbReference>
<feature type="transmembrane region" description="Helical" evidence="8">
    <location>
        <begin position="396"/>
        <end position="422"/>
    </location>
</feature>
<evidence type="ECO:0000256" key="5">
    <source>
        <dbReference type="ARBA" id="ARBA00022989"/>
    </source>
</evidence>
<dbReference type="EMBL" id="JBHSFN010000014">
    <property type="protein sequence ID" value="MFC4589047.1"/>
    <property type="molecule type" value="Genomic_DNA"/>
</dbReference>
<evidence type="ECO:0000256" key="4">
    <source>
        <dbReference type="ARBA" id="ARBA00022692"/>
    </source>
</evidence>
<dbReference type="InterPro" id="IPR036259">
    <property type="entry name" value="MFS_trans_sf"/>
</dbReference>
<sequence>MRHPPPGSGSRWTAFAVLSTVQLMIIIDGGIVNVALPAIQRDLGFSQPDLAWVVNAYLIAFGGLLLLSGRLGDLLGRKRVFVAGLILFTASSLVCGLATGQGMLVAGRFVQGVGGAVASAVSMGIVVTLFPEPRERAKAIGASGFVAAAGGSIGGVAGGVLTQSAGWHWIFFVNVPIGIVATVLAVRIVAADRGIGLGAGVDVLGAFLVTAGLMLGVFTIAGAGGPGGSARTYALGAATVVLLAAFALRQVRAADPLLPPRILRSRPVTGANLVQFLMVASMIGFSFLSVLYLQRVLAYDEVTISLAGLPVPVALAAVSLGLSARLIGRFGEPTVLLWGLAGVFAALALAARAPVGGVYALDVLPMMTLLGAGAGLAMPAVMTLAMSEATPRDAGLVSGLLTTSAQAGGALGLAFLAALATARTGVLPSIGGLDAVAALNDGYHLAFGAGAVLVAVAIVLTLTLLRTPAPPGPAAPGVPPRSADPPAPSPSAPSLADSTPSDPSLSDPAISRSTP</sequence>
<feature type="transmembrane region" description="Helical" evidence="8">
    <location>
        <begin position="50"/>
        <end position="68"/>
    </location>
</feature>
<feature type="transmembrane region" description="Helical" evidence="8">
    <location>
        <begin position="142"/>
        <end position="161"/>
    </location>
</feature>
<dbReference type="Gene3D" id="1.20.1720.10">
    <property type="entry name" value="Multidrug resistance protein D"/>
    <property type="match status" value="1"/>
</dbReference>
<keyword evidence="11" id="KW-1185">Reference proteome</keyword>
<dbReference type="Gene3D" id="1.20.1250.20">
    <property type="entry name" value="MFS general substrate transporter like domains"/>
    <property type="match status" value="1"/>
</dbReference>
<feature type="transmembrane region" description="Helical" evidence="8">
    <location>
        <begin position="201"/>
        <end position="224"/>
    </location>
</feature>
<evidence type="ECO:0000256" key="7">
    <source>
        <dbReference type="SAM" id="MobiDB-lite"/>
    </source>
</evidence>
<keyword evidence="5 8" id="KW-1133">Transmembrane helix</keyword>
<dbReference type="CDD" id="cd17321">
    <property type="entry name" value="MFS_MMR_MDR_like"/>
    <property type="match status" value="1"/>
</dbReference>
<proteinExistence type="predicted"/>
<evidence type="ECO:0000256" key="6">
    <source>
        <dbReference type="ARBA" id="ARBA00023136"/>
    </source>
</evidence>
<keyword evidence="3" id="KW-1003">Cell membrane</keyword>
<organism evidence="10 11">
    <name type="scientific">Sphaerisporangium corydalis</name>
    <dbReference type="NCBI Taxonomy" id="1441875"/>
    <lineage>
        <taxon>Bacteria</taxon>
        <taxon>Bacillati</taxon>
        <taxon>Actinomycetota</taxon>
        <taxon>Actinomycetes</taxon>
        <taxon>Streptosporangiales</taxon>
        <taxon>Streptosporangiaceae</taxon>
        <taxon>Sphaerisporangium</taxon>
    </lineage>
</organism>
<gene>
    <name evidence="10" type="ORF">ACFO8L_23355</name>
</gene>
<feature type="transmembrane region" description="Helical" evidence="8">
    <location>
        <begin position="12"/>
        <end position="38"/>
    </location>
</feature>
<feature type="transmembrane region" description="Helical" evidence="8">
    <location>
        <begin position="335"/>
        <end position="351"/>
    </location>
</feature>
<feature type="transmembrane region" description="Helical" evidence="8">
    <location>
        <begin position="269"/>
        <end position="292"/>
    </location>
</feature>
<dbReference type="RefSeq" id="WP_262847584.1">
    <property type="nucleotide sequence ID" value="NZ_JANZYP010000065.1"/>
</dbReference>
<comment type="subcellular location">
    <subcellularLocation>
        <location evidence="1">Cell membrane</location>
        <topology evidence="1">Multi-pass membrane protein</topology>
    </subcellularLocation>
</comment>
<evidence type="ECO:0000313" key="11">
    <source>
        <dbReference type="Proteomes" id="UP001595891"/>
    </source>
</evidence>
<feature type="compositionally biased region" description="Low complexity" evidence="7">
    <location>
        <begin position="492"/>
        <end position="509"/>
    </location>
</feature>
<evidence type="ECO:0000259" key="9">
    <source>
        <dbReference type="PROSITE" id="PS50850"/>
    </source>
</evidence>
<keyword evidence="2" id="KW-0813">Transport</keyword>
<evidence type="ECO:0000256" key="8">
    <source>
        <dbReference type="SAM" id="Phobius"/>
    </source>
</evidence>
<reference evidence="11" key="1">
    <citation type="journal article" date="2019" name="Int. J. Syst. Evol. Microbiol.">
        <title>The Global Catalogue of Microorganisms (GCM) 10K type strain sequencing project: providing services to taxonomists for standard genome sequencing and annotation.</title>
        <authorList>
            <consortium name="The Broad Institute Genomics Platform"/>
            <consortium name="The Broad Institute Genome Sequencing Center for Infectious Disease"/>
            <person name="Wu L."/>
            <person name="Ma J."/>
        </authorList>
    </citation>
    <scope>NUCLEOTIDE SEQUENCE [LARGE SCALE GENOMIC DNA]</scope>
    <source>
        <strain evidence="11">CCUG 49560</strain>
    </source>
</reference>
<feature type="transmembrane region" description="Helical" evidence="8">
    <location>
        <begin position="230"/>
        <end position="248"/>
    </location>
</feature>
<accession>A0ABV9EHZ8</accession>
<name>A0ABV9EHZ8_9ACTN</name>
<dbReference type="Proteomes" id="UP001595891">
    <property type="component" value="Unassembled WGS sequence"/>
</dbReference>